<evidence type="ECO:0000313" key="3">
    <source>
        <dbReference type="Proteomes" id="UP000230423"/>
    </source>
</evidence>
<dbReference type="EMBL" id="KZ346376">
    <property type="protein sequence ID" value="PIO70146.1"/>
    <property type="molecule type" value="Genomic_DNA"/>
</dbReference>
<feature type="compositionally biased region" description="Basic and acidic residues" evidence="1">
    <location>
        <begin position="17"/>
        <end position="33"/>
    </location>
</feature>
<dbReference type="Proteomes" id="UP000230423">
    <property type="component" value="Unassembled WGS sequence"/>
</dbReference>
<dbReference type="GO" id="GO:0032040">
    <property type="term" value="C:small-subunit processome"/>
    <property type="evidence" value="ECO:0007669"/>
    <property type="project" value="TreeGrafter"/>
</dbReference>
<organism evidence="2 3">
    <name type="scientific">Teladorsagia circumcincta</name>
    <name type="common">Brown stomach worm</name>
    <name type="synonym">Ostertagia circumcincta</name>
    <dbReference type="NCBI Taxonomy" id="45464"/>
    <lineage>
        <taxon>Eukaryota</taxon>
        <taxon>Metazoa</taxon>
        <taxon>Ecdysozoa</taxon>
        <taxon>Nematoda</taxon>
        <taxon>Chromadorea</taxon>
        <taxon>Rhabditida</taxon>
        <taxon>Rhabditina</taxon>
        <taxon>Rhabditomorpha</taxon>
        <taxon>Strongyloidea</taxon>
        <taxon>Trichostrongylidae</taxon>
        <taxon>Teladorsagia</taxon>
    </lineage>
</organism>
<dbReference type="AlphaFoldDB" id="A0A2G9UIY9"/>
<sequence>MISVARSPGGNSGSRASESEVKFEVKAEENERKAGKRRTFPKKREHDDSATFLGTSLRGPQDVKTEAVPIDASRVAKHDTGVSALNPENMRSVFHKEKFAMRKRKLLQRSEKTARAELLNREEEGFIEGDDGEPTYIIRQKEIAEAVDIANASKASFITELDVTSCYSTSNFTLTILDHTGFPTLTMDVIFC</sequence>
<dbReference type="InterPro" id="IPR040315">
    <property type="entry name" value="WDR46/Utp7"/>
</dbReference>
<feature type="region of interest" description="Disordered" evidence="1">
    <location>
        <begin position="1"/>
        <end position="57"/>
    </location>
</feature>
<dbReference type="GO" id="GO:0030686">
    <property type="term" value="C:90S preribosome"/>
    <property type="evidence" value="ECO:0007669"/>
    <property type="project" value="TreeGrafter"/>
</dbReference>
<dbReference type="GO" id="GO:0000462">
    <property type="term" value="P:maturation of SSU-rRNA from tricistronic rRNA transcript (SSU-rRNA, 5.8S rRNA, LSU-rRNA)"/>
    <property type="evidence" value="ECO:0007669"/>
    <property type="project" value="TreeGrafter"/>
</dbReference>
<dbReference type="PANTHER" id="PTHR14085">
    <property type="entry name" value="WD-REPEAT PROTEIN BING4"/>
    <property type="match status" value="1"/>
</dbReference>
<gene>
    <name evidence="2" type="ORF">TELCIR_08007</name>
</gene>
<accession>A0A2G9UIY9</accession>
<evidence type="ECO:0000313" key="2">
    <source>
        <dbReference type="EMBL" id="PIO70146.1"/>
    </source>
</evidence>
<reference evidence="2 3" key="1">
    <citation type="submission" date="2015-09" db="EMBL/GenBank/DDBJ databases">
        <title>Draft genome of the parasitic nematode Teladorsagia circumcincta isolate WARC Sus (inbred).</title>
        <authorList>
            <person name="Mitreva M."/>
        </authorList>
    </citation>
    <scope>NUCLEOTIDE SEQUENCE [LARGE SCALE GENOMIC DNA]</scope>
    <source>
        <strain evidence="2 3">S</strain>
    </source>
</reference>
<name>A0A2G9UIY9_TELCI</name>
<proteinExistence type="predicted"/>
<protein>
    <submittedName>
        <fullName evidence="2">Uncharacterized protein</fullName>
    </submittedName>
</protein>
<dbReference type="PANTHER" id="PTHR14085:SF3">
    <property type="entry name" value="WD REPEAT-CONTAINING PROTEIN 46"/>
    <property type="match status" value="1"/>
</dbReference>
<keyword evidence="3" id="KW-1185">Reference proteome</keyword>
<evidence type="ECO:0000256" key="1">
    <source>
        <dbReference type="SAM" id="MobiDB-lite"/>
    </source>
</evidence>
<dbReference type="OrthoDB" id="10251154at2759"/>